<reference evidence="4" key="3">
    <citation type="submission" date="2025-09" db="UniProtKB">
        <authorList>
            <consortium name="Ensembl"/>
        </authorList>
    </citation>
    <scope>IDENTIFICATION</scope>
</reference>
<evidence type="ECO:0000256" key="1">
    <source>
        <dbReference type="ARBA" id="ARBA00009467"/>
    </source>
</evidence>
<organism evidence="4 5">
    <name type="scientific">Pygocentrus nattereri</name>
    <name type="common">Red-bellied piranha</name>
    <dbReference type="NCBI Taxonomy" id="42514"/>
    <lineage>
        <taxon>Eukaryota</taxon>
        <taxon>Metazoa</taxon>
        <taxon>Chordata</taxon>
        <taxon>Craniata</taxon>
        <taxon>Vertebrata</taxon>
        <taxon>Euteleostomi</taxon>
        <taxon>Actinopterygii</taxon>
        <taxon>Neopterygii</taxon>
        <taxon>Teleostei</taxon>
        <taxon>Ostariophysi</taxon>
        <taxon>Characiformes</taxon>
        <taxon>Characoidei</taxon>
        <taxon>Pygocentrus</taxon>
    </lineage>
</organism>
<proteinExistence type="inferred from homology"/>
<dbReference type="Proteomes" id="UP001501920">
    <property type="component" value="Chromosome 28"/>
</dbReference>
<dbReference type="GeneTree" id="ENSGT00950000182925"/>
<dbReference type="InterPro" id="IPR003671">
    <property type="entry name" value="SPIN/Ssty"/>
</dbReference>
<name>A0A3B4DL67_PYGNA</name>
<dbReference type="GO" id="GO:0007276">
    <property type="term" value="P:gamete generation"/>
    <property type="evidence" value="ECO:0007669"/>
    <property type="project" value="InterPro"/>
</dbReference>
<sequence>MNRSGKISGHHHRTRGANADTSVSRPKMKKKGSHKHKHRHHVGPSIPVTPPRRNIVGCRIKHKWKENCYSPISHWSGTVLDQVAVNPSLYLIKYDGFDCVYGLEILRDERVQDLEILPDKIASYRESDTRLAEMILGRAVEHQFEMGDGSKNGWRGLVLATAPMMPTWFFITYEKDPVLYLYQLLEDYKEGDLRILPDSDPGWRRPRTSLVELRAVMLKRWSLAMVVRRGLMLMVTFCFVSLLYFLTCRPHGNQKHQMFKGPVDDTKYQTLLQEHEEQYHHYATSLTKQIFQLKKALQERRRQLQKSLEQAAVMLPLKLDELGQKSNSELEVFFNRQLDCAEIHLGTNLPNEHALVPFETFTLHSVYQLETGLARHPVQRALRKDLGGALEAALHILNDPQKRNNSQYHRIYSPRDFFEGEVTLTAVLPQCFPRLSLIYINVLFFGFELY</sequence>
<keyword evidence="3" id="KW-0472">Membrane</keyword>
<accession>A0A3B4DL67</accession>
<keyword evidence="3" id="KW-0812">Transmembrane</keyword>
<reference evidence="4" key="2">
    <citation type="submission" date="2025-08" db="UniProtKB">
        <authorList>
            <consortium name="Ensembl"/>
        </authorList>
    </citation>
    <scope>IDENTIFICATION</scope>
</reference>
<dbReference type="Pfam" id="PF02513">
    <property type="entry name" value="Spin-Ssty"/>
    <property type="match status" value="2"/>
</dbReference>
<feature type="region of interest" description="Disordered" evidence="2">
    <location>
        <begin position="1"/>
        <end position="48"/>
    </location>
</feature>
<dbReference type="PANTHER" id="PTHR10405">
    <property type="entry name" value="SPINDLIN"/>
    <property type="match status" value="1"/>
</dbReference>
<evidence type="ECO:0000256" key="3">
    <source>
        <dbReference type="SAM" id="Phobius"/>
    </source>
</evidence>
<dbReference type="Gene3D" id="2.80.10.70">
    <property type="entry name" value="Spindlin/Ssty"/>
    <property type="match status" value="1"/>
</dbReference>
<dbReference type="InterPro" id="IPR042567">
    <property type="entry name" value="SPIN/Ssty_sf"/>
</dbReference>
<feature type="transmembrane region" description="Helical" evidence="3">
    <location>
        <begin position="226"/>
        <end position="246"/>
    </location>
</feature>
<protein>
    <submittedName>
        <fullName evidence="4">Spindlin b</fullName>
    </submittedName>
</protein>
<dbReference type="AlphaFoldDB" id="A0A3B4DL67"/>
<comment type="similarity">
    <text evidence="1">Belongs to the SPIN/STSY family.</text>
</comment>
<dbReference type="Ensembl" id="ENSPNAT00000012033.2">
    <property type="protein sequence ID" value="ENSPNAP00000023674.2"/>
    <property type="gene ID" value="ENSPNAG00000000781.2"/>
</dbReference>
<keyword evidence="3" id="KW-1133">Transmembrane helix</keyword>
<keyword evidence="5" id="KW-1185">Reference proteome</keyword>
<evidence type="ECO:0000256" key="2">
    <source>
        <dbReference type="SAM" id="MobiDB-lite"/>
    </source>
</evidence>
<feature type="compositionally biased region" description="Basic residues" evidence="2">
    <location>
        <begin position="26"/>
        <end position="42"/>
    </location>
</feature>
<evidence type="ECO:0000313" key="5">
    <source>
        <dbReference type="Proteomes" id="UP001501920"/>
    </source>
</evidence>
<evidence type="ECO:0000313" key="4">
    <source>
        <dbReference type="Ensembl" id="ENSPNAP00000023674.2"/>
    </source>
</evidence>
<reference evidence="4 5" key="1">
    <citation type="submission" date="2020-10" db="EMBL/GenBank/DDBJ databases">
        <title>Pygocentrus nattereri (red-bellied piranha) genome, fPygNat1, primary haplotype.</title>
        <authorList>
            <person name="Myers G."/>
            <person name="Meyer A."/>
            <person name="Karagic N."/>
            <person name="Pippel M."/>
            <person name="Winkler S."/>
            <person name="Tracey A."/>
            <person name="Wood J."/>
            <person name="Formenti G."/>
            <person name="Howe K."/>
            <person name="Fedrigo O."/>
            <person name="Jarvis E.D."/>
        </authorList>
    </citation>
    <scope>NUCLEOTIDE SEQUENCE [LARGE SCALE GENOMIC DNA]</scope>
</reference>